<dbReference type="Gene3D" id="3.40.50.720">
    <property type="entry name" value="NAD(P)-binding Rossmann-like Domain"/>
    <property type="match status" value="1"/>
</dbReference>
<keyword evidence="7 13" id="KW-0520">NAD</keyword>
<dbReference type="GO" id="GO:0008839">
    <property type="term" value="F:4-hydroxy-tetrahydrodipicolinate reductase"/>
    <property type="evidence" value="ECO:0007669"/>
    <property type="project" value="UniProtKB-UniRule"/>
</dbReference>
<feature type="active site" description="Proton donor/acceptor" evidence="13">
    <location>
        <position position="134"/>
    </location>
</feature>
<dbReference type="FunFam" id="3.30.360.10:FF:000009">
    <property type="entry name" value="4-hydroxy-tetrahydrodipicolinate reductase"/>
    <property type="match status" value="1"/>
</dbReference>
<dbReference type="Pfam" id="PF01113">
    <property type="entry name" value="DapB_N"/>
    <property type="match status" value="1"/>
</dbReference>
<dbReference type="InterPro" id="IPR022663">
    <property type="entry name" value="DapB_C"/>
</dbReference>
<dbReference type="GO" id="GO:0009089">
    <property type="term" value="P:lysine biosynthetic process via diaminopimelate"/>
    <property type="evidence" value="ECO:0007669"/>
    <property type="project" value="UniProtKB-UniRule"/>
</dbReference>
<comment type="function">
    <text evidence="13">Catalyzes the conversion of 4-hydroxy-tetrahydrodipicolinate (HTPA) to tetrahydrodipicolinate.</text>
</comment>
<feature type="active site" description="Proton donor" evidence="13">
    <location>
        <position position="138"/>
    </location>
</feature>
<evidence type="ECO:0000259" key="15">
    <source>
        <dbReference type="Pfam" id="PF05173"/>
    </source>
</evidence>
<dbReference type="InterPro" id="IPR022664">
    <property type="entry name" value="DapB_N_CS"/>
</dbReference>
<feature type="binding site" evidence="13">
    <location>
        <begin position="104"/>
        <end position="107"/>
    </location>
    <ligand>
        <name>NAD(+)</name>
        <dbReference type="ChEBI" id="CHEBI:57540"/>
    </ligand>
</feature>
<evidence type="ECO:0000256" key="4">
    <source>
        <dbReference type="ARBA" id="ARBA00022857"/>
    </source>
</evidence>
<dbReference type="UniPathway" id="UPA00034">
    <property type="reaction ID" value="UER00018"/>
</dbReference>
<evidence type="ECO:0000256" key="3">
    <source>
        <dbReference type="ARBA" id="ARBA00022605"/>
    </source>
</evidence>
<feature type="binding site" evidence="13">
    <location>
        <begin position="144"/>
        <end position="145"/>
    </location>
    <ligand>
        <name>(S)-2,3,4,5-tetrahydrodipicolinate</name>
        <dbReference type="ChEBI" id="CHEBI:16845"/>
    </ligand>
</feature>
<dbReference type="Proteomes" id="UP000264006">
    <property type="component" value="Chromosome"/>
</dbReference>
<dbReference type="InterPro" id="IPR000846">
    <property type="entry name" value="DapB_N"/>
</dbReference>
<proteinExistence type="inferred from homology"/>
<dbReference type="GO" id="GO:0016726">
    <property type="term" value="F:oxidoreductase activity, acting on CH or CH2 groups, NAD or NADP as acceptor"/>
    <property type="evidence" value="ECO:0007669"/>
    <property type="project" value="UniProtKB-UniRule"/>
</dbReference>
<evidence type="ECO:0000256" key="1">
    <source>
        <dbReference type="ARBA" id="ARBA00006642"/>
    </source>
</evidence>
<dbReference type="GO" id="GO:0051287">
    <property type="term" value="F:NAD binding"/>
    <property type="evidence" value="ECO:0007669"/>
    <property type="project" value="UniProtKB-UniRule"/>
</dbReference>
<keyword evidence="17" id="KW-1185">Reference proteome</keyword>
<evidence type="ECO:0000256" key="11">
    <source>
        <dbReference type="ARBA" id="ARBA00049080"/>
    </source>
</evidence>
<comment type="subcellular location">
    <subcellularLocation>
        <location evidence="13">Cytoplasm</location>
    </subcellularLocation>
</comment>
<keyword evidence="5 13" id="KW-0220">Diaminopimelate biosynthesis</keyword>
<comment type="subunit">
    <text evidence="13">Homotetramer.</text>
</comment>
<feature type="binding site" evidence="13">
    <location>
        <position position="40"/>
    </location>
    <ligand>
        <name>NAD(+)</name>
        <dbReference type="ChEBI" id="CHEBI:57540"/>
    </ligand>
</feature>
<feature type="binding site" evidence="13">
    <location>
        <begin position="80"/>
        <end position="82"/>
    </location>
    <ligand>
        <name>NAD(+)</name>
        <dbReference type="ChEBI" id="CHEBI:57540"/>
    </ligand>
</feature>
<evidence type="ECO:0000256" key="12">
    <source>
        <dbReference type="ARBA" id="ARBA00049396"/>
    </source>
</evidence>
<dbReference type="PANTHER" id="PTHR20836">
    <property type="entry name" value="DIHYDRODIPICOLINATE REDUCTASE"/>
    <property type="match status" value="1"/>
</dbReference>
<reference evidence="16 17" key="1">
    <citation type="submission" date="2018-09" db="EMBL/GenBank/DDBJ databases">
        <title>Complete genome sequence of Euzebya sp. DY32-46 isolated from seawater of Pacific Ocean.</title>
        <authorList>
            <person name="Xu L."/>
            <person name="Wu Y.-H."/>
            <person name="Xu X.-W."/>
        </authorList>
    </citation>
    <scope>NUCLEOTIDE SEQUENCE [LARGE SCALE GENOMIC DNA]</scope>
    <source>
        <strain evidence="16 17">DY32-46</strain>
    </source>
</reference>
<dbReference type="Pfam" id="PF05173">
    <property type="entry name" value="DapB_C"/>
    <property type="match status" value="1"/>
</dbReference>
<evidence type="ECO:0000256" key="7">
    <source>
        <dbReference type="ARBA" id="ARBA00023027"/>
    </source>
</evidence>
<gene>
    <name evidence="13" type="primary">dapB</name>
    <name evidence="16" type="ORF">DVS28_a3357</name>
</gene>
<dbReference type="AlphaFoldDB" id="A0A346Y0N5"/>
<dbReference type="NCBIfam" id="TIGR00036">
    <property type="entry name" value="dapB"/>
    <property type="match status" value="1"/>
</dbReference>
<evidence type="ECO:0000256" key="13">
    <source>
        <dbReference type="HAMAP-Rule" id="MF_00102"/>
    </source>
</evidence>
<dbReference type="SUPFAM" id="SSF55347">
    <property type="entry name" value="Glyceraldehyde-3-phosphate dehydrogenase-like, C-terminal domain"/>
    <property type="match status" value="1"/>
</dbReference>
<dbReference type="EMBL" id="CP031165">
    <property type="protein sequence ID" value="AXV08032.1"/>
    <property type="molecule type" value="Genomic_DNA"/>
</dbReference>
<keyword evidence="4 13" id="KW-0521">NADP</keyword>
<name>A0A346Y0N5_9ACTN</name>
<keyword evidence="8 13" id="KW-0457">Lysine biosynthesis</keyword>
<feature type="binding site" evidence="13">
    <location>
        <begin position="12"/>
        <end position="17"/>
    </location>
    <ligand>
        <name>NAD(+)</name>
        <dbReference type="ChEBI" id="CHEBI:57540"/>
    </ligand>
</feature>
<comment type="catalytic activity">
    <reaction evidence="12 13">
        <text>(S)-2,3,4,5-tetrahydrodipicolinate + NAD(+) + H2O = (2S,4S)-4-hydroxy-2,3,4,5-tetrahydrodipicolinate + NADH + H(+)</text>
        <dbReference type="Rhea" id="RHEA:35323"/>
        <dbReference type="ChEBI" id="CHEBI:15377"/>
        <dbReference type="ChEBI" id="CHEBI:15378"/>
        <dbReference type="ChEBI" id="CHEBI:16845"/>
        <dbReference type="ChEBI" id="CHEBI:57540"/>
        <dbReference type="ChEBI" id="CHEBI:57945"/>
        <dbReference type="ChEBI" id="CHEBI:67139"/>
        <dbReference type="EC" id="1.17.1.8"/>
    </reaction>
</comment>
<dbReference type="KEGG" id="euz:DVS28_a3357"/>
<feature type="domain" description="Dihydrodipicolinate reductase N-terminal" evidence="14">
    <location>
        <begin position="7"/>
        <end position="107"/>
    </location>
</feature>
<feature type="binding site" evidence="13">
    <location>
        <position position="135"/>
    </location>
    <ligand>
        <name>(S)-2,3,4,5-tetrahydrodipicolinate</name>
        <dbReference type="ChEBI" id="CHEBI:16845"/>
    </ligand>
</feature>
<comment type="similarity">
    <text evidence="1 13">Belongs to the DapB family.</text>
</comment>
<dbReference type="Gene3D" id="3.30.360.10">
    <property type="entry name" value="Dihydrodipicolinate Reductase, domain 2"/>
    <property type="match status" value="1"/>
</dbReference>
<comment type="catalytic activity">
    <reaction evidence="11 13">
        <text>(S)-2,3,4,5-tetrahydrodipicolinate + NADP(+) + H2O = (2S,4S)-4-hydroxy-2,3,4,5-tetrahydrodipicolinate + NADPH + H(+)</text>
        <dbReference type="Rhea" id="RHEA:35331"/>
        <dbReference type="ChEBI" id="CHEBI:15377"/>
        <dbReference type="ChEBI" id="CHEBI:15378"/>
        <dbReference type="ChEBI" id="CHEBI:16845"/>
        <dbReference type="ChEBI" id="CHEBI:57783"/>
        <dbReference type="ChEBI" id="CHEBI:58349"/>
        <dbReference type="ChEBI" id="CHEBI:67139"/>
        <dbReference type="EC" id="1.17.1.8"/>
    </reaction>
</comment>
<organism evidence="16 17">
    <name type="scientific">Euzebya pacifica</name>
    <dbReference type="NCBI Taxonomy" id="1608957"/>
    <lineage>
        <taxon>Bacteria</taxon>
        <taxon>Bacillati</taxon>
        <taxon>Actinomycetota</taxon>
        <taxon>Nitriliruptoria</taxon>
        <taxon>Euzebyales</taxon>
    </lineage>
</organism>
<dbReference type="GO" id="GO:0050661">
    <property type="term" value="F:NADP binding"/>
    <property type="evidence" value="ECO:0007669"/>
    <property type="project" value="UniProtKB-UniRule"/>
</dbReference>
<evidence type="ECO:0000259" key="14">
    <source>
        <dbReference type="Pfam" id="PF01113"/>
    </source>
</evidence>
<evidence type="ECO:0000313" key="17">
    <source>
        <dbReference type="Proteomes" id="UP000264006"/>
    </source>
</evidence>
<dbReference type="CDD" id="cd02274">
    <property type="entry name" value="DHDPR_N"/>
    <property type="match status" value="1"/>
</dbReference>
<evidence type="ECO:0000313" key="16">
    <source>
        <dbReference type="EMBL" id="AXV08032.1"/>
    </source>
</evidence>
<protein>
    <recommendedName>
        <fullName evidence="10 13">4-hydroxy-tetrahydrodipicolinate reductase</fullName>
        <shortName evidence="13">HTPA reductase</shortName>
        <ecNumber evidence="10 13">1.17.1.8</ecNumber>
    </recommendedName>
</protein>
<evidence type="ECO:0000256" key="10">
    <source>
        <dbReference type="ARBA" id="ARBA00038983"/>
    </source>
</evidence>
<comment type="caution">
    <text evidence="13">Was originally thought to be a dihydrodipicolinate reductase (DHDPR), catalyzing the conversion of dihydrodipicolinate to tetrahydrodipicolinate. However, it was shown in E.coli that the substrate of the enzymatic reaction is not dihydrodipicolinate (DHDP) but in fact (2S,4S)-4-hydroxy-2,3,4,5-tetrahydrodipicolinic acid (HTPA), the product released by the DapA-catalyzed reaction.</text>
</comment>
<dbReference type="HAMAP" id="MF_00102">
    <property type="entry name" value="DapB"/>
    <property type="match status" value="1"/>
</dbReference>
<keyword evidence="6 13" id="KW-0560">Oxidoreductase</keyword>
<evidence type="ECO:0000256" key="9">
    <source>
        <dbReference type="ARBA" id="ARBA00037922"/>
    </source>
</evidence>
<evidence type="ECO:0000256" key="6">
    <source>
        <dbReference type="ARBA" id="ARBA00023002"/>
    </source>
</evidence>
<keyword evidence="2 13" id="KW-0963">Cytoplasm</keyword>
<dbReference type="PIRSF" id="PIRSF000161">
    <property type="entry name" value="DHPR"/>
    <property type="match status" value="1"/>
</dbReference>
<dbReference type="InterPro" id="IPR036291">
    <property type="entry name" value="NAD(P)-bd_dom_sf"/>
</dbReference>
<dbReference type="SUPFAM" id="SSF51735">
    <property type="entry name" value="NAD(P)-binding Rossmann-fold domains"/>
    <property type="match status" value="1"/>
</dbReference>
<dbReference type="PANTHER" id="PTHR20836:SF0">
    <property type="entry name" value="4-HYDROXY-TETRAHYDRODIPICOLINATE REDUCTASE 1, CHLOROPLASTIC-RELATED"/>
    <property type="match status" value="1"/>
</dbReference>
<dbReference type="PROSITE" id="PS01298">
    <property type="entry name" value="DAPB"/>
    <property type="match status" value="1"/>
</dbReference>
<sequence length="244" mass="25897">MVDHMLRVAVLGALGRMGATVCDAVREDPEVELVAALDADDSREAIIDAGADVCVDFTHPDSVRTNTAWLLKAGVHAVVGTTGLTDDDLDQLRALTGPANAVVAPNFAIGAVLMMELSRQVAAHMPHVEIIESHHDRKVDAPSGTALRTAKLIAEGRQQAIDVPGPDGHPARGQVTEDIPVHSVRLPGLVAHQEVVFGGLGQTLTIRHDSIDRTSFMPGVLLAVKEVPRRPGLTVGLEHLLFDS</sequence>
<comment type="caution">
    <text evidence="13">Lacks conserved residue(s) required for the propagation of feature annotation.</text>
</comment>
<dbReference type="InterPro" id="IPR023940">
    <property type="entry name" value="DHDPR_bac"/>
</dbReference>
<feature type="domain" description="Dihydrodipicolinate reductase C-terminal" evidence="15">
    <location>
        <begin position="110"/>
        <end position="241"/>
    </location>
</feature>
<dbReference type="GO" id="GO:0019877">
    <property type="term" value="P:diaminopimelate biosynthetic process"/>
    <property type="evidence" value="ECO:0007669"/>
    <property type="project" value="UniProtKB-UniRule"/>
</dbReference>
<comment type="pathway">
    <text evidence="9 13">Amino-acid biosynthesis; L-lysine biosynthesis via DAP pathway; (S)-tetrahydrodipicolinate from L-aspartate: step 4/4.</text>
</comment>
<evidence type="ECO:0000256" key="5">
    <source>
        <dbReference type="ARBA" id="ARBA00022915"/>
    </source>
</evidence>
<keyword evidence="3 13" id="KW-0028">Amino-acid biosynthesis</keyword>
<dbReference type="GO" id="GO:0005829">
    <property type="term" value="C:cytosol"/>
    <property type="evidence" value="ECO:0007669"/>
    <property type="project" value="TreeGrafter"/>
</dbReference>
<evidence type="ECO:0000256" key="8">
    <source>
        <dbReference type="ARBA" id="ARBA00023154"/>
    </source>
</evidence>
<dbReference type="EC" id="1.17.1.8" evidence="10 13"/>
<accession>A0A346Y0N5</accession>
<evidence type="ECO:0000256" key="2">
    <source>
        <dbReference type="ARBA" id="ARBA00022490"/>
    </source>
</evidence>